<dbReference type="SUPFAM" id="SSF48452">
    <property type="entry name" value="TPR-like"/>
    <property type="match status" value="1"/>
</dbReference>
<dbReference type="PROSITE" id="PS51257">
    <property type="entry name" value="PROKAR_LIPOPROTEIN"/>
    <property type="match status" value="1"/>
</dbReference>
<evidence type="ECO:0000256" key="1">
    <source>
        <dbReference type="SAM" id="MobiDB-lite"/>
    </source>
</evidence>
<proteinExistence type="predicted"/>
<evidence type="ECO:0000313" key="3">
    <source>
        <dbReference type="EMBL" id="KIG15700.1"/>
    </source>
</evidence>
<sequence length="596" mass="64391">MLRPKPQRVLVCLALAASLTGVAGCGGSLTRAHDALSIGDEAEAEVQLRKSLKSESTRVEAGMLLAVMLANRGDKIGGDQPKEAEEFYREALELDVRNESARIGLARLLIKRGFMTEANELLAFEGCRGCGRLTSMMIHENAVNALATGDVLGARALFAEAFSQGNDPMDALGVAQTWLVPAQRDLAQAQAALEAAAPLIGRGQLEAERRFQEVRVQLLGAAAAARNNDMVEALFRVRTETLRDEPEFDLRFRISQAQFRNGDSDFAIQRMTSLLENSGQYLEPTQRQVMDAALVVMYSARAAQYLQAGDPVGAVKDVANGLKIDPGNNRLKLQQVLAIAANRLPLAFTELEKASKGKDRTEVEAILYALEVFEQMDAQKISKAYDALEKAERLSPNLPEVVLARAYVLAESRNEDVKLKDDMRSARNEGGISYPKGRINQYPGALAYIARAKAGVREQGVLHAFRGPGFAPRITALEAKIREFYPYNVEWYADSGGMIEIISEGAQSSVEYNGPHWLKGTAIASTNSPAQIPVPHIGLVWLEYNGTRVAVVVEDHAHIKINVGPTPAAAPPAPPAAPAPADPAPAAPASDDGLPD</sequence>
<feature type="chain" id="PRO_5002159421" description="Tetratricopeptide repeat protein" evidence="2">
    <location>
        <begin position="24"/>
        <end position="596"/>
    </location>
</feature>
<feature type="signal peptide" evidence="2">
    <location>
        <begin position="1"/>
        <end position="23"/>
    </location>
</feature>
<dbReference type="Gene3D" id="1.25.40.10">
    <property type="entry name" value="Tetratricopeptide repeat domain"/>
    <property type="match status" value="2"/>
</dbReference>
<dbReference type="AlphaFoldDB" id="A0A0C2D1N8"/>
<gene>
    <name evidence="3" type="ORF">DB30_05270</name>
</gene>
<feature type="region of interest" description="Disordered" evidence="1">
    <location>
        <begin position="564"/>
        <end position="596"/>
    </location>
</feature>
<name>A0A0C2D1N8_9BACT</name>
<accession>A0A0C2D1N8</accession>
<reference evidence="3 4" key="1">
    <citation type="submission" date="2014-12" db="EMBL/GenBank/DDBJ databases">
        <title>Genome assembly of Enhygromyxa salina DSM 15201.</title>
        <authorList>
            <person name="Sharma G."/>
            <person name="Subramanian S."/>
        </authorList>
    </citation>
    <scope>NUCLEOTIDE SEQUENCE [LARGE SCALE GENOMIC DNA]</scope>
    <source>
        <strain evidence="3 4">DSM 15201</strain>
    </source>
</reference>
<keyword evidence="2" id="KW-0732">Signal</keyword>
<feature type="compositionally biased region" description="Pro residues" evidence="1">
    <location>
        <begin position="568"/>
        <end position="586"/>
    </location>
</feature>
<organism evidence="3 4">
    <name type="scientific">Enhygromyxa salina</name>
    <dbReference type="NCBI Taxonomy" id="215803"/>
    <lineage>
        <taxon>Bacteria</taxon>
        <taxon>Pseudomonadati</taxon>
        <taxon>Myxococcota</taxon>
        <taxon>Polyangia</taxon>
        <taxon>Nannocystales</taxon>
        <taxon>Nannocystaceae</taxon>
        <taxon>Enhygromyxa</taxon>
    </lineage>
</organism>
<evidence type="ECO:0008006" key="5">
    <source>
        <dbReference type="Google" id="ProtNLM"/>
    </source>
</evidence>
<protein>
    <recommendedName>
        <fullName evidence="5">Tetratricopeptide repeat protein</fullName>
    </recommendedName>
</protein>
<evidence type="ECO:0000313" key="4">
    <source>
        <dbReference type="Proteomes" id="UP000031599"/>
    </source>
</evidence>
<evidence type="ECO:0000256" key="2">
    <source>
        <dbReference type="SAM" id="SignalP"/>
    </source>
</evidence>
<dbReference type="Proteomes" id="UP000031599">
    <property type="component" value="Unassembled WGS sequence"/>
</dbReference>
<dbReference type="InterPro" id="IPR011990">
    <property type="entry name" value="TPR-like_helical_dom_sf"/>
</dbReference>
<comment type="caution">
    <text evidence="3">The sequence shown here is derived from an EMBL/GenBank/DDBJ whole genome shotgun (WGS) entry which is preliminary data.</text>
</comment>
<dbReference type="RefSeq" id="WP_052550989.1">
    <property type="nucleotide sequence ID" value="NZ_JMCC02000048.1"/>
</dbReference>
<dbReference type="EMBL" id="JMCC02000048">
    <property type="protein sequence ID" value="KIG15700.1"/>
    <property type="molecule type" value="Genomic_DNA"/>
</dbReference>